<name>A0A0S3KB68_9ENTE</name>
<dbReference type="InterPro" id="IPR036390">
    <property type="entry name" value="WH_DNA-bd_sf"/>
</dbReference>
<reference evidence="3 5" key="2">
    <citation type="submission" date="2015-12" db="EMBL/GenBank/DDBJ databases">
        <authorList>
            <person name="Lauer A."/>
            <person name="Humrighouse B."/>
            <person name="Loparev V."/>
            <person name="Shewmaker P.L."/>
            <person name="Whitney A.M."/>
            <person name="McLaughlin R.W."/>
        </authorList>
    </citation>
    <scope>NUCLEOTIDE SEQUENCE [LARGE SCALE GENOMIC DNA]</scope>
    <source>
        <strain evidence="3 5">LMG 23085</strain>
    </source>
</reference>
<dbReference type="InterPro" id="IPR036388">
    <property type="entry name" value="WH-like_DNA-bd_sf"/>
</dbReference>
<dbReference type="EMBL" id="CP013614">
    <property type="protein sequence ID" value="ALS01500.1"/>
    <property type="molecule type" value="Genomic_DNA"/>
</dbReference>
<evidence type="ECO:0000313" key="3">
    <source>
        <dbReference type="EMBL" id="ALS01500.1"/>
    </source>
</evidence>
<dbReference type="Gene3D" id="1.10.10.10">
    <property type="entry name" value="Winged helix-like DNA-binding domain superfamily/Winged helix DNA-binding domain"/>
    <property type="match status" value="1"/>
</dbReference>
<evidence type="ECO:0000313" key="5">
    <source>
        <dbReference type="Proteomes" id="UP000065511"/>
    </source>
</evidence>
<keyword evidence="5" id="KW-1185">Reference proteome</keyword>
<feature type="domain" description="Transcription regulator PadR N-terminal" evidence="1">
    <location>
        <begin position="5"/>
        <end position="74"/>
    </location>
</feature>
<evidence type="ECO:0000313" key="4">
    <source>
        <dbReference type="EMBL" id="OJG91928.1"/>
    </source>
</evidence>
<dbReference type="PANTHER" id="PTHR43252:SF2">
    <property type="entry name" value="TRANSCRIPTION REGULATOR, PADR-LIKE FAMILY"/>
    <property type="match status" value="1"/>
</dbReference>
<dbReference type="OrthoDB" id="9783723at2"/>
<protein>
    <recommendedName>
        <fullName evidence="7">PadR family transcriptional regulator</fullName>
    </recommendedName>
</protein>
<evidence type="ECO:0000259" key="1">
    <source>
        <dbReference type="Pfam" id="PF03551"/>
    </source>
</evidence>
<reference evidence="4 6" key="1">
    <citation type="submission" date="2014-12" db="EMBL/GenBank/DDBJ databases">
        <title>Draft genome sequences of 29 type strains of Enterococci.</title>
        <authorList>
            <person name="Zhong Z."/>
            <person name="Sun Z."/>
            <person name="Liu W."/>
            <person name="Zhang W."/>
            <person name="Zhang H."/>
        </authorList>
    </citation>
    <scope>NUCLEOTIDE SEQUENCE [LARGE SCALE GENOMIC DNA]</scope>
    <source>
        <strain evidence="4 6">DSM 22801</strain>
    </source>
</reference>
<dbReference type="RefSeq" id="WP_071877494.1">
    <property type="nucleotide sequence ID" value="NZ_JXLC01000009.1"/>
</dbReference>
<dbReference type="Proteomes" id="UP000183039">
    <property type="component" value="Unassembled WGS sequence"/>
</dbReference>
<accession>A0A0S3KB68</accession>
<dbReference type="PANTHER" id="PTHR43252">
    <property type="entry name" value="TRANSCRIPTIONAL REGULATOR YQJI"/>
    <property type="match status" value="1"/>
</dbReference>
<dbReference type="EMBL" id="JXLC01000009">
    <property type="protein sequence ID" value="OJG91928.1"/>
    <property type="molecule type" value="Genomic_DNA"/>
</dbReference>
<proteinExistence type="predicted"/>
<organism evidence="4 6">
    <name type="scientific">Enterococcus silesiacus</name>
    <dbReference type="NCBI Taxonomy" id="332949"/>
    <lineage>
        <taxon>Bacteria</taxon>
        <taxon>Bacillati</taxon>
        <taxon>Bacillota</taxon>
        <taxon>Bacilli</taxon>
        <taxon>Lactobacillales</taxon>
        <taxon>Enterococcaceae</taxon>
        <taxon>Enterococcus</taxon>
    </lineage>
</organism>
<dbReference type="InterPro" id="IPR005149">
    <property type="entry name" value="Tscrpt_reg_PadR_N"/>
</dbReference>
<dbReference type="Pfam" id="PF03551">
    <property type="entry name" value="PadR"/>
    <property type="match status" value="1"/>
</dbReference>
<dbReference type="AlphaFoldDB" id="A0A0S3KB68"/>
<dbReference type="KEGG" id="ess:ATZ33_09005"/>
<sequence length="167" mass="19656">MEDIILGCLAVHPMNGYGLKQFIAGSVNTFSDVSFGTLYPALKRLQDKELILLKIENGKKIYYITKKGEETLEEWLMNKQSKFKMNYEFLTKLFFSGLIETEKVKENILAHLKEIEQEKIIMEKTLIDFEPHVDIYQKMTIKFAIDFYDFLANWYTDFLNELDLEGK</sequence>
<evidence type="ECO:0000313" key="6">
    <source>
        <dbReference type="Proteomes" id="UP000183039"/>
    </source>
</evidence>
<feature type="domain" description="Transcription regulator PadR C-terminal" evidence="2">
    <location>
        <begin position="87"/>
        <end position="163"/>
    </location>
</feature>
<dbReference type="SUPFAM" id="SSF46785">
    <property type="entry name" value="Winged helix' DNA-binding domain"/>
    <property type="match status" value="1"/>
</dbReference>
<evidence type="ECO:0008006" key="7">
    <source>
        <dbReference type="Google" id="ProtNLM"/>
    </source>
</evidence>
<gene>
    <name evidence="3" type="ORF">ATZ33_09005</name>
    <name evidence="4" type="ORF">RV15_GL003573</name>
</gene>
<dbReference type="Pfam" id="PF10400">
    <property type="entry name" value="Vir_act_alpha_C"/>
    <property type="match status" value="1"/>
</dbReference>
<dbReference type="Proteomes" id="UP000065511">
    <property type="component" value="Chromosome"/>
</dbReference>
<dbReference type="InterPro" id="IPR018309">
    <property type="entry name" value="Tscrpt_reg_PadR_C"/>
</dbReference>
<evidence type="ECO:0000259" key="2">
    <source>
        <dbReference type="Pfam" id="PF10400"/>
    </source>
</evidence>